<name>A0A9P4YS73_9HYPO</name>
<proteinExistence type="predicted"/>
<evidence type="ECO:0000256" key="2">
    <source>
        <dbReference type="ARBA" id="ARBA00023444"/>
    </source>
</evidence>
<dbReference type="PANTHER" id="PTHR11603:SF132">
    <property type="entry name" value="C2H2-TYPE DOMAIN-CONTAINING PROTEIN"/>
    <property type="match status" value="1"/>
</dbReference>
<organism evidence="4 5">
    <name type="scientific">Geosmithia morbida</name>
    <dbReference type="NCBI Taxonomy" id="1094350"/>
    <lineage>
        <taxon>Eukaryota</taxon>
        <taxon>Fungi</taxon>
        <taxon>Dikarya</taxon>
        <taxon>Ascomycota</taxon>
        <taxon>Pezizomycotina</taxon>
        <taxon>Sordariomycetes</taxon>
        <taxon>Hypocreomycetidae</taxon>
        <taxon>Hypocreales</taxon>
        <taxon>Bionectriaceae</taxon>
        <taxon>Geosmithia</taxon>
    </lineage>
</organism>
<comment type="caution">
    <text evidence="4">The sequence shown here is derived from an EMBL/GenBank/DDBJ whole genome shotgun (WGS) entry which is preliminary data.</text>
</comment>
<dbReference type="EC" id="6.6.1.1" evidence="1"/>
<evidence type="ECO:0000313" key="4">
    <source>
        <dbReference type="EMBL" id="KAF4120819.1"/>
    </source>
</evidence>
<gene>
    <name evidence="4" type="ORF">GMORB2_2823</name>
</gene>
<evidence type="ECO:0000256" key="1">
    <source>
        <dbReference type="ARBA" id="ARBA00012825"/>
    </source>
</evidence>
<dbReference type="Proteomes" id="UP000749293">
    <property type="component" value="Unassembled WGS sequence"/>
</dbReference>
<keyword evidence="5" id="KW-1185">Reference proteome</keyword>
<feature type="domain" description="ChlI/MoxR AAA lid" evidence="3">
    <location>
        <begin position="311"/>
        <end position="370"/>
    </location>
</feature>
<dbReference type="InterPro" id="IPR052041">
    <property type="entry name" value="Nucleic_acid_metab_PIN/TRAM"/>
</dbReference>
<sequence length="405" mass="44611">MTDDETVLLEKVHSLSDLELALLLSFTARQHCIISTLPDVLDDLVQELQLVIDPFSLLSSLLSFRIPDTDTHSRQISTKTFGLPCAVVNCDSSTTLDSFSSCLLTQQAAAQTPTATAWPNTTSDYFSLRERHNEQQQQQQSFPFTAGGASSPRIANVVLVRNLDRAPQPVQIQALELLRLGRILTRTSAYSVPKPFLFIPVLGAESGGQAHVARHVNDHFFLSHWHDPDEGLVNLDGDVDEYGYGSSRGDDDTASTTESVVKTNPAVWDVQQAEAIITPNKDIDHLDRLQSQVNTDIEVTRYQNNVISFLRMHRAVADGISPAATKHLELLSRCLAPLHGLTFVTPGLVGLAAAKVYQHRIRITPPEKERSMQWGSRVEAVESVLHHVGPEEVIEDVLGLVPAPL</sequence>
<evidence type="ECO:0000259" key="3">
    <source>
        <dbReference type="Pfam" id="PF17863"/>
    </source>
</evidence>
<dbReference type="InterPro" id="IPR041628">
    <property type="entry name" value="ChlI/MoxR_AAA_lid"/>
</dbReference>
<dbReference type="OrthoDB" id="5582146at2759"/>
<dbReference type="Gene3D" id="1.10.8.80">
    <property type="entry name" value="Magnesium chelatase subunit I, C-Terminal domain"/>
    <property type="match status" value="1"/>
</dbReference>
<dbReference type="EMBL" id="JAANYQ010000015">
    <property type="protein sequence ID" value="KAF4120819.1"/>
    <property type="molecule type" value="Genomic_DNA"/>
</dbReference>
<dbReference type="Pfam" id="PF17863">
    <property type="entry name" value="AAA_lid_2"/>
    <property type="match status" value="1"/>
</dbReference>
<protein>
    <recommendedName>
        <fullName evidence="1">magnesium chelatase</fullName>
        <ecNumber evidence="1">6.6.1.1</ecNumber>
    </recommendedName>
</protein>
<dbReference type="PANTHER" id="PTHR11603">
    <property type="entry name" value="AAA FAMILY ATPASE"/>
    <property type="match status" value="1"/>
</dbReference>
<comment type="pathway">
    <text evidence="2">Porphyrin-containing compound metabolism.</text>
</comment>
<accession>A0A9P4YS73</accession>
<dbReference type="AlphaFoldDB" id="A0A9P4YS73"/>
<dbReference type="GO" id="GO:0016851">
    <property type="term" value="F:magnesium chelatase activity"/>
    <property type="evidence" value="ECO:0007669"/>
    <property type="project" value="UniProtKB-EC"/>
</dbReference>
<dbReference type="RefSeq" id="XP_035319471.1">
    <property type="nucleotide sequence ID" value="XM_035464801.1"/>
</dbReference>
<reference evidence="4" key="1">
    <citation type="submission" date="2020-03" db="EMBL/GenBank/DDBJ databases">
        <title>Site-based positive gene gene selection in Geosmithia morbida across the United States reveals a broad range of putative effectors and factors for local host and environmental adapation.</title>
        <authorList>
            <person name="Onufrak A."/>
            <person name="Murdoch R.W."/>
            <person name="Gazis R."/>
            <person name="Huff M."/>
            <person name="Staton M."/>
            <person name="Klingeman W."/>
            <person name="Hadziabdic D."/>
        </authorList>
    </citation>
    <scope>NUCLEOTIDE SEQUENCE</scope>
    <source>
        <strain evidence="4">1262</strain>
    </source>
</reference>
<evidence type="ECO:0000313" key="5">
    <source>
        <dbReference type="Proteomes" id="UP000749293"/>
    </source>
</evidence>
<dbReference type="GeneID" id="55969053"/>